<dbReference type="InterPro" id="IPR006439">
    <property type="entry name" value="HAD-SF_hydro_IA"/>
</dbReference>
<dbReference type="GO" id="GO:0046872">
    <property type="term" value="F:metal ion binding"/>
    <property type="evidence" value="ECO:0007669"/>
    <property type="project" value="UniProtKB-KW"/>
</dbReference>
<evidence type="ECO:0000256" key="3">
    <source>
        <dbReference type="ARBA" id="ARBA00022801"/>
    </source>
</evidence>
<dbReference type="Gene3D" id="1.10.150.240">
    <property type="entry name" value="Putative phosphatase, domain 2"/>
    <property type="match status" value="1"/>
</dbReference>
<dbReference type="AlphaFoldDB" id="A0A919YVC8"/>
<dbReference type="Pfam" id="PF13419">
    <property type="entry name" value="HAD_2"/>
    <property type="match status" value="1"/>
</dbReference>
<evidence type="ECO:0000313" key="5">
    <source>
        <dbReference type="Proteomes" id="UP000683139"/>
    </source>
</evidence>
<evidence type="ECO:0000256" key="2">
    <source>
        <dbReference type="ARBA" id="ARBA00022723"/>
    </source>
</evidence>
<gene>
    <name evidence="4" type="ORF">J40TS1_31500</name>
</gene>
<name>A0A919YVC8_9BACL</name>
<dbReference type="PANTHER" id="PTHR18901">
    <property type="entry name" value="2-DEOXYGLUCOSE-6-PHOSPHATE PHOSPHATASE 2"/>
    <property type="match status" value="1"/>
</dbReference>
<dbReference type="CDD" id="cd16423">
    <property type="entry name" value="HAD_BPGM-like"/>
    <property type="match status" value="1"/>
</dbReference>
<dbReference type="RefSeq" id="WP_213516930.1">
    <property type="nucleotide sequence ID" value="NZ_BOSE01000006.1"/>
</dbReference>
<dbReference type="SFLD" id="SFLDG01135">
    <property type="entry name" value="C1.5.6:_HAD__Beta-PGM__Phospha"/>
    <property type="match status" value="1"/>
</dbReference>
<proteinExistence type="inferred from homology"/>
<dbReference type="SFLD" id="SFLDS00003">
    <property type="entry name" value="Haloacid_Dehalogenase"/>
    <property type="match status" value="1"/>
</dbReference>
<dbReference type="PANTHER" id="PTHR18901:SF38">
    <property type="entry name" value="PSEUDOURIDINE-5'-PHOSPHATASE"/>
    <property type="match status" value="1"/>
</dbReference>
<dbReference type="PRINTS" id="PR00413">
    <property type="entry name" value="HADHALOGNASE"/>
</dbReference>
<evidence type="ECO:0000313" key="4">
    <source>
        <dbReference type="EMBL" id="GIP17508.1"/>
    </source>
</evidence>
<protein>
    <submittedName>
        <fullName evidence="4">Haloacid dehalogenase</fullName>
    </submittedName>
</protein>
<dbReference type="InterPro" id="IPR023198">
    <property type="entry name" value="PGP-like_dom2"/>
</dbReference>
<dbReference type="InterPro" id="IPR036412">
    <property type="entry name" value="HAD-like_sf"/>
</dbReference>
<dbReference type="Proteomes" id="UP000683139">
    <property type="component" value="Unassembled WGS sequence"/>
</dbReference>
<comment type="similarity">
    <text evidence="1">Belongs to the HAD-like hydrolase superfamily. CbbY/CbbZ/Gph/YieH family.</text>
</comment>
<dbReference type="EMBL" id="BOSE01000006">
    <property type="protein sequence ID" value="GIP17508.1"/>
    <property type="molecule type" value="Genomic_DNA"/>
</dbReference>
<comment type="caution">
    <text evidence="4">The sequence shown here is derived from an EMBL/GenBank/DDBJ whole genome shotgun (WGS) entry which is preliminary data.</text>
</comment>
<dbReference type="InterPro" id="IPR041492">
    <property type="entry name" value="HAD_2"/>
</dbReference>
<keyword evidence="5" id="KW-1185">Reference proteome</keyword>
<accession>A0A919YVC8</accession>
<dbReference type="Gene3D" id="3.40.50.1000">
    <property type="entry name" value="HAD superfamily/HAD-like"/>
    <property type="match status" value="1"/>
</dbReference>
<keyword evidence="3" id="KW-0378">Hydrolase</keyword>
<dbReference type="NCBIfam" id="TIGR01509">
    <property type="entry name" value="HAD-SF-IA-v3"/>
    <property type="match status" value="1"/>
</dbReference>
<dbReference type="NCBIfam" id="TIGR01549">
    <property type="entry name" value="HAD-SF-IA-v1"/>
    <property type="match status" value="1"/>
</dbReference>
<dbReference type="FunFam" id="3.40.50.1000:FF:000036">
    <property type="entry name" value="HAD family hydrolase"/>
    <property type="match status" value="1"/>
</dbReference>
<organism evidence="4 5">
    <name type="scientific">Paenibacillus montaniterrae</name>
    <dbReference type="NCBI Taxonomy" id="429341"/>
    <lineage>
        <taxon>Bacteria</taxon>
        <taxon>Bacillati</taxon>
        <taxon>Bacillota</taxon>
        <taxon>Bacilli</taxon>
        <taxon>Bacillales</taxon>
        <taxon>Paenibacillaceae</taxon>
        <taxon>Paenibacillus</taxon>
    </lineage>
</organism>
<dbReference type="GO" id="GO:0016787">
    <property type="term" value="F:hydrolase activity"/>
    <property type="evidence" value="ECO:0007669"/>
    <property type="project" value="UniProtKB-KW"/>
</dbReference>
<dbReference type="SUPFAM" id="SSF56784">
    <property type="entry name" value="HAD-like"/>
    <property type="match status" value="1"/>
</dbReference>
<reference evidence="4" key="1">
    <citation type="submission" date="2021-03" db="EMBL/GenBank/DDBJ databases">
        <title>Antimicrobial resistance genes in bacteria isolated from Japanese honey, and their potential for conferring macrolide and lincosamide resistance in the American foulbrood pathogen Paenibacillus larvae.</title>
        <authorList>
            <person name="Okamoto M."/>
            <person name="Kumagai M."/>
            <person name="Kanamori H."/>
            <person name="Takamatsu D."/>
        </authorList>
    </citation>
    <scope>NUCLEOTIDE SEQUENCE</scope>
    <source>
        <strain evidence="4">J40TS1</strain>
    </source>
</reference>
<keyword evidence="2" id="KW-0479">Metal-binding</keyword>
<dbReference type="InterPro" id="IPR023214">
    <property type="entry name" value="HAD_sf"/>
</dbReference>
<evidence type="ECO:0000256" key="1">
    <source>
        <dbReference type="ARBA" id="ARBA00006171"/>
    </source>
</evidence>
<sequence length="225" mass="25835">MIKAIIFDFDGLIVDTETPSYYVFSDIYNEYGVELTLETYSQCIGTSFSVFDPYTYLSNITGKEVAIDEVKTKFRRKYRELLENEGLRPGVREYLEEAKDMNLKIGLASSSTLSWIKPHLERFNLDTYFSSILTSDNVKEVKPNPELYIKSLENLGVNAEEAISFEDSLNGFKAAKSAGLNCVVVPNEVTRHFQFNEFDLLINSMQDIKFDKIIELINNKRIIRS</sequence>
<dbReference type="SFLD" id="SFLDG01129">
    <property type="entry name" value="C1.5:_HAD__Beta-PGM__Phosphata"/>
    <property type="match status" value="1"/>
</dbReference>